<feature type="transmembrane region" description="Helical" evidence="1">
    <location>
        <begin position="41"/>
        <end position="58"/>
    </location>
</feature>
<accession>A0A916RK60</accession>
<dbReference type="Proteomes" id="UP000613512">
    <property type="component" value="Unassembled WGS sequence"/>
</dbReference>
<comment type="caution">
    <text evidence="2">The sequence shown here is derived from an EMBL/GenBank/DDBJ whole genome shotgun (WGS) entry which is preliminary data.</text>
</comment>
<keyword evidence="1" id="KW-1133">Transmembrane helix</keyword>
<keyword evidence="3" id="KW-1185">Reference proteome</keyword>
<sequence>MRVLFELLRVLVILLFFGAILGGAMNVLYGMFGVNVANTNGGFLIGVAILILLFVLYRNKLQFIGFYKGDGRGKLPKKVSASLVTSSVLLMLIAPYVQ</sequence>
<evidence type="ECO:0000256" key="1">
    <source>
        <dbReference type="SAM" id="Phobius"/>
    </source>
</evidence>
<protein>
    <submittedName>
        <fullName evidence="2">Uncharacterized protein</fullName>
    </submittedName>
</protein>
<dbReference type="AlphaFoldDB" id="A0A916RK60"/>
<keyword evidence="1" id="KW-0812">Transmembrane</keyword>
<gene>
    <name evidence="2" type="ORF">GCM10008025_00520</name>
</gene>
<dbReference type="EMBL" id="BMEY01000001">
    <property type="protein sequence ID" value="GGA60399.1"/>
    <property type="molecule type" value="Genomic_DNA"/>
</dbReference>
<evidence type="ECO:0000313" key="3">
    <source>
        <dbReference type="Proteomes" id="UP000613512"/>
    </source>
</evidence>
<evidence type="ECO:0000313" key="2">
    <source>
        <dbReference type="EMBL" id="GGA60399.1"/>
    </source>
</evidence>
<name>A0A916RK60_9BACI</name>
<organism evidence="2 3">
    <name type="scientific">Ornithinibacillus halotolerans</name>
    <dbReference type="NCBI Taxonomy" id="1274357"/>
    <lineage>
        <taxon>Bacteria</taxon>
        <taxon>Bacillati</taxon>
        <taxon>Bacillota</taxon>
        <taxon>Bacilli</taxon>
        <taxon>Bacillales</taxon>
        <taxon>Bacillaceae</taxon>
        <taxon>Ornithinibacillus</taxon>
    </lineage>
</organism>
<reference evidence="2" key="1">
    <citation type="journal article" date="2014" name="Int. J. Syst. Evol. Microbiol.">
        <title>Complete genome sequence of Corynebacterium casei LMG S-19264T (=DSM 44701T), isolated from a smear-ripened cheese.</title>
        <authorList>
            <consortium name="US DOE Joint Genome Institute (JGI-PGF)"/>
            <person name="Walter F."/>
            <person name="Albersmeier A."/>
            <person name="Kalinowski J."/>
            <person name="Ruckert C."/>
        </authorList>
    </citation>
    <scope>NUCLEOTIDE SEQUENCE</scope>
    <source>
        <strain evidence="2">CGMCC 1.12408</strain>
    </source>
</reference>
<feature type="transmembrane region" description="Helical" evidence="1">
    <location>
        <begin position="7"/>
        <end position="29"/>
    </location>
</feature>
<keyword evidence="1" id="KW-0472">Membrane</keyword>
<reference evidence="2" key="2">
    <citation type="submission" date="2020-09" db="EMBL/GenBank/DDBJ databases">
        <authorList>
            <person name="Sun Q."/>
            <person name="Zhou Y."/>
        </authorList>
    </citation>
    <scope>NUCLEOTIDE SEQUENCE</scope>
    <source>
        <strain evidence="2">CGMCC 1.12408</strain>
    </source>
</reference>
<proteinExistence type="predicted"/>
<feature type="transmembrane region" description="Helical" evidence="1">
    <location>
        <begin position="79"/>
        <end position="97"/>
    </location>
</feature>